<feature type="region of interest" description="Disordered" evidence="10">
    <location>
        <begin position="1"/>
        <end position="26"/>
    </location>
</feature>
<evidence type="ECO:0000313" key="13">
    <source>
        <dbReference type="Proteomes" id="UP000190135"/>
    </source>
</evidence>
<evidence type="ECO:0000256" key="3">
    <source>
        <dbReference type="ARBA" id="ARBA00022475"/>
    </source>
</evidence>
<feature type="domain" description="Tripartite ATP-independent periplasmic transporters DctQ component" evidence="11">
    <location>
        <begin position="51"/>
        <end position="187"/>
    </location>
</feature>
<feature type="transmembrane region" description="Helical" evidence="9">
    <location>
        <begin position="70"/>
        <end position="91"/>
    </location>
</feature>
<comment type="function">
    <text evidence="9">Part of the tripartite ATP-independent periplasmic (TRAP) transport system.</text>
</comment>
<feature type="transmembrane region" description="Helical" evidence="9">
    <location>
        <begin position="42"/>
        <end position="64"/>
    </location>
</feature>
<evidence type="ECO:0000256" key="9">
    <source>
        <dbReference type="RuleBase" id="RU369079"/>
    </source>
</evidence>
<reference evidence="12 13" key="1">
    <citation type="submission" date="2017-02" db="EMBL/GenBank/DDBJ databases">
        <authorList>
            <person name="Peterson S.W."/>
        </authorList>
    </citation>
    <scope>NUCLEOTIDE SEQUENCE [LARGE SCALE GENOMIC DNA]</scope>
    <source>
        <strain evidence="12 13">USBA 369</strain>
    </source>
</reference>
<evidence type="ECO:0000256" key="4">
    <source>
        <dbReference type="ARBA" id="ARBA00022519"/>
    </source>
</evidence>
<dbReference type="Pfam" id="PF04290">
    <property type="entry name" value="DctQ"/>
    <property type="match status" value="1"/>
</dbReference>
<dbReference type="Proteomes" id="UP000190135">
    <property type="component" value="Unassembled WGS sequence"/>
</dbReference>
<dbReference type="PANTHER" id="PTHR35011">
    <property type="entry name" value="2,3-DIKETO-L-GULONATE TRAP TRANSPORTER SMALL PERMEASE PROTEIN YIAM"/>
    <property type="match status" value="1"/>
</dbReference>
<feature type="transmembrane region" description="Helical" evidence="9">
    <location>
        <begin position="163"/>
        <end position="185"/>
    </location>
</feature>
<evidence type="ECO:0000256" key="5">
    <source>
        <dbReference type="ARBA" id="ARBA00022692"/>
    </source>
</evidence>
<dbReference type="GO" id="GO:0005886">
    <property type="term" value="C:plasma membrane"/>
    <property type="evidence" value="ECO:0007669"/>
    <property type="project" value="UniProtKB-SubCell"/>
</dbReference>
<comment type="subunit">
    <text evidence="9">The complex comprises the extracytoplasmic solute receptor protein and the two transmembrane proteins.</text>
</comment>
<evidence type="ECO:0000256" key="2">
    <source>
        <dbReference type="ARBA" id="ARBA00022448"/>
    </source>
</evidence>
<evidence type="ECO:0000313" key="12">
    <source>
        <dbReference type="EMBL" id="SJZ68619.1"/>
    </source>
</evidence>
<keyword evidence="7 9" id="KW-0472">Membrane</keyword>
<name>A0A1T4MNJ5_9HYPH</name>
<comment type="similarity">
    <text evidence="8 9">Belongs to the TRAP transporter small permease family.</text>
</comment>
<evidence type="ECO:0000256" key="10">
    <source>
        <dbReference type="SAM" id="MobiDB-lite"/>
    </source>
</evidence>
<organism evidence="12 13">
    <name type="scientific">Consotaella salsifontis</name>
    <dbReference type="NCBI Taxonomy" id="1365950"/>
    <lineage>
        <taxon>Bacteria</taxon>
        <taxon>Pseudomonadati</taxon>
        <taxon>Pseudomonadota</taxon>
        <taxon>Alphaproteobacteria</taxon>
        <taxon>Hyphomicrobiales</taxon>
        <taxon>Aurantimonadaceae</taxon>
        <taxon>Consotaella</taxon>
    </lineage>
</organism>
<dbReference type="EMBL" id="FUXL01000002">
    <property type="protein sequence ID" value="SJZ68619.1"/>
    <property type="molecule type" value="Genomic_DNA"/>
</dbReference>
<feature type="transmembrane region" description="Helical" evidence="9">
    <location>
        <begin position="112"/>
        <end position="137"/>
    </location>
</feature>
<dbReference type="InterPro" id="IPR055348">
    <property type="entry name" value="DctQ"/>
</dbReference>
<keyword evidence="13" id="KW-1185">Reference proteome</keyword>
<evidence type="ECO:0000259" key="11">
    <source>
        <dbReference type="Pfam" id="PF04290"/>
    </source>
</evidence>
<evidence type="ECO:0000256" key="6">
    <source>
        <dbReference type="ARBA" id="ARBA00022989"/>
    </source>
</evidence>
<sequence length="202" mass="22435">MTNEPSLPDAVEPLKDEPNSGDPSEDGPITGLDRLIGLASRAIAWLVFIATAISVYEVFMRYALNSPTSWVHETTVFLISVIFALGGPIALARNKHIRVRILYDLAGPRMRWVLDIVNGVLTLVFTFGMTYAAWLMFFTASHNPLGEWQLERSGTSWNPPFPAITKGVILLAVAIMLVQALMHLFHTLTHWPRQTPAQQGGR</sequence>
<keyword evidence="4 9" id="KW-0997">Cell inner membrane</keyword>
<keyword evidence="5 9" id="KW-0812">Transmembrane</keyword>
<dbReference type="GO" id="GO:0022857">
    <property type="term" value="F:transmembrane transporter activity"/>
    <property type="evidence" value="ECO:0007669"/>
    <property type="project" value="UniProtKB-UniRule"/>
</dbReference>
<dbReference type="OrthoDB" id="9794346at2"/>
<keyword evidence="2 9" id="KW-0813">Transport</keyword>
<evidence type="ECO:0000256" key="7">
    <source>
        <dbReference type="ARBA" id="ARBA00023136"/>
    </source>
</evidence>
<dbReference type="STRING" id="1365950.SAMN05428963_102211"/>
<dbReference type="AlphaFoldDB" id="A0A1T4MNJ5"/>
<gene>
    <name evidence="12" type="ORF">SAMN05428963_102211</name>
</gene>
<proteinExistence type="inferred from homology"/>
<evidence type="ECO:0000256" key="1">
    <source>
        <dbReference type="ARBA" id="ARBA00004429"/>
    </source>
</evidence>
<comment type="subcellular location">
    <subcellularLocation>
        <location evidence="1 9">Cell inner membrane</location>
        <topology evidence="1 9">Multi-pass membrane protein</topology>
    </subcellularLocation>
</comment>
<keyword evidence="3" id="KW-1003">Cell membrane</keyword>
<dbReference type="InterPro" id="IPR007387">
    <property type="entry name" value="TRAP_DctQ"/>
</dbReference>
<evidence type="ECO:0000256" key="8">
    <source>
        <dbReference type="ARBA" id="ARBA00038436"/>
    </source>
</evidence>
<accession>A0A1T4MNJ5</accession>
<keyword evidence="6 9" id="KW-1133">Transmembrane helix</keyword>
<protein>
    <recommendedName>
        <fullName evidence="9">TRAP transporter small permease protein</fullName>
    </recommendedName>
</protein>
<dbReference type="RefSeq" id="WP_078706900.1">
    <property type="nucleotide sequence ID" value="NZ_FUXL01000002.1"/>
</dbReference>